<keyword evidence="4" id="KW-0521">NADP</keyword>
<reference evidence="6" key="1">
    <citation type="submission" date="2021-01" db="EMBL/GenBank/DDBJ databases">
        <authorList>
            <person name="Corre E."/>
            <person name="Pelletier E."/>
            <person name="Niang G."/>
            <person name="Scheremetjew M."/>
            <person name="Finn R."/>
            <person name="Kale V."/>
            <person name="Holt S."/>
            <person name="Cochrane G."/>
            <person name="Meng A."/>
            <person name="Brown T."/>
            <person name="Cohen L."/>
        </authorList>
    </citation>
    <scope>NUCLEOTIDE SEQUENCE</scope>
    <source>
        <strain evidence="6">CCMP1381</strain>
    </source>
</reference>
<evidence type="ECO:0000256" key="3">
    <source>
        <dbReference type="ARBA" id="ARBA00022827"/>
    </source>
</evidence>
<keyword evidence="5" id="KW-0520">NAD</keyword>
<dbReference type="PANTHER" id="PTHR46091">
    <property type="entry name" value="BLR7054 PROTEIN"/>
    <property type="match status" value="1"/>
</dbReference>
<name>A0A7S2DGY5_9STRA</name>
<evidence type="ECO:0000313" key="6">
    <source>
        <dbReference type="EMBL" id="CAD9452186.1"/>
    </source>
</evidence>
<accession>A0A7S2DGY5</accession>
<evidence type="ECO:0000256" key="2">
    <source>
        <dbReference type="ARBA" id="ARBA00022729"/>
    </source>
</evidence>
<keyword evidence="2" id="KW-0732">Signal</keyword>
<keyword evidence="3" id="KW-0274">FAD</keyword>
<protein>
    <submittedName>
        <fullName evidence="6">Uncharacterized protein</fullName>
    </submittedName>
</protein>
<dbReference type="InterPro" id="IPR052206">
    <property type="entry name" value="Retinol_saturase"/>
</dbReference>
<dbReference type="EMBL" id="HBGS01042027">
    <property type="protein sequence ID" value="CAD9452186.1"/>
    <property type="molecule type" value="Transcribed_RNA"/>
</dbReference>
<proteinExistence type="predicted"/>
<evidence type="ECO:0000256" key="1">
    <source>
        <dbReference type="ARBA" id="ARBA00022630"/>
    </source>
</evidence>
<organism evidence="6">
    <name type="scientific">Octactis speculum</name>
    <dbReference type="NCBI Taxonomy" id="3111310"/>
    <lineage>
        <taxon>Eukaryota</taxon>
        <taxon>Sar</taxon>
        <taxon>Stramenopiles</taxon>
        <taxon>Ochrophyta</taxon>
        <taxon>Dictyochophyceae</taxon>
        <taxon>Dictyochales</taxon>
        <taxon>Dictyochaceae</taxon>
        <taxon>Octactis</taxon>
    </lineage>
</organism>
<evidence type="ECO:0000256" key="4">
    <source>
        <dbReference type="ARBA" id="ARBA00022857"/>
    </source>
</evidence>
<gene>
    <name evidence="6" type="ORF">DSPE1174_LOCUS21656</name>
</gene>
<evidence type="ECO:0000256" key="5">
    <source>
        <dbReference type="ARBA" id="ARBA00023027"/>
    </source>
</evidence>
<dbReference type="AlphaFoldDB" id="A0A7S2DGY5"/>
<dbReference type="PANTHER" id="PTHR46091:SF3">
    <property type="entry name" value="AMINE OXIDASE DOMAIN-CONTAINING PROTEIN"/>
    <property type="match status" value="1"/>
</dbReference>
<sequence length="221" mass="24344">MAYLFVGLDKSDEELGIRAQNIWALKDYDHDAAFARFDKLDFPASEVPAVDDLPAVFLGSASAKDGDWSRRHPGKAAMTVLCPVRAEWFQAWAGGKIKHRGEEYRRVKAAWTELLLESMYKHWPMTKGHVTYTDLGTPLSNDFYLASVKGEVYGLENTAERYNSADALVALHPQTQIPGLYLTGQDTLNVGVVSALVSGVFTAVRISYGAALLCLLECVIA</sequence>
<keyword evidence="1" id="KW-0285">Flavoprotein</keyword>